<proteinExistence type="predicted"/>
<dbReference type="EMBL" id="CADCWO010000111">
    <property type="protein sequence ID" value="CAA9574391.1"/>
    <property type="molecule type" value="Genomic_DNA"/>
</dbReference>
<keyword evidence="3" id="KW-0378">Hydrolase</keyword>
<feature type="compositionally biased region" description="Low complexity" evidence="1">
    <location>
        <begin position="271"/>
        <end position="301"/>
    </location>
</feature>
<dbReference type="PROSITE" id="PS51257">
    <property type="entry name" value="PROKAR_LIPOPROTEIN"/>
    <property type="match status" value="1"/>
</dbReference>
<dbReference type="AlphaFoldDB" id="A0A6J4VBY4"/>
<keyword evidence="2" id="KW-0732">Signal</keyword>
<keyword evidence="3" id="KW-0547">Nucleotide-binding</keyword>
<evidence type="ECO:0000256" key="2">
    <source>
        <dbReference type="SAM" id="SignalP"/>
    </source>
</evidence>
<protein>
    <submittedName>
        <fullName evidence="3">Superfamily II DNA and RNA helicases</fullName>
    </submittedName>
</protein>
<gene>
    <name evidence="3" type="ORF">AVDCRST_MAG81-2062</name>
</gene>
<feature type="compositionally biased region" description="Polar residues" evidence="1">
    <location>
        <begin position="238"/>
        <end position="265"/>
    </location>
</feature>
<keyword evidence="3" id="KW-0067">ATP-binding</keyword>
<reference evidence="3" key="1">
    <citation type="submission" date="2020-02" db="EMBL/GenBank/DDBJ databases">
        <authorList>
            <person name="Meier V. D."/>
        </authorList>
    </citation>
    <scope>NUCLEOTIDE SEQUENCE</scope>
    <source>
        <strain evidence="3">AVDCRST_MAG81</strain>
    </source>
</reference>
<dbReference type="GO" id="GO:0004386">
    <property type="term" value="F:helicase activity"/>
    <property type="evidence" value="ECO:0007669"/>
    <property type="project" value="UniProtKB-KW"/>
</dbReference>
<name>A0A6J4VBY4_9CYAN</name>
<organism evidence="3">
    <name type="scientific">uncultured Synechococcales cyanobacterium</name>
    <dbReference type="NCBI Taxonomy" id="1936017"/>
    <lineage>
        <taxon>Bacteria</taxon>
        <taxon>Bacillati</taxon>
        <taxon>Cyanobacteriota</taxon>
        <taxon>Cyanophyceae</taxon>
        <taxon>Synechococcales</taxon>
        <taxon>environmental samples</taxon>
    </lineage>
</organism>
<feature type="region of interest" description="Disordered" evidence="1">
    <location>
        <begin position="215"/>
        <end position="301"/>
    </location>
</feature>
<accession>A0A6J4VBY4</accession>
<feature type="signal peptide" evidence="2">
    <location>
        <begin position="1"/>
        <end position="27"/>
    </location>
</feature>
<keyword evidence="3" id="KW-0347">Helicase</keyword>
<evidence type="ECO:0000256" key="1">
    <source>
        <dbReference type="SAM" id="MobiDB-lite"/>
    </source>
</evidence>
<feature type="chain" id="PRO_5026796765" evidence="2">
    <location>
        <begin position="28"/>
        <end position="301"/>
    </location>
</feature>
<sequence length="301" mass="32828">MISKHPPTSRKVVTLLMIVMLCWTTFACGGPPATQRSQQPAQNQGQQTTNVAAQTKLAAGQYPVQQVTYNDADGEYSLFLLNTPPGTPSMFRTTDLQMAALTEAEASSGQKPYLKVEGEQASLHIPQDFKIEYVHNVVENETNPQTGQTQPVVVGQQSSFWTPFAGALAGQVVGNLLFRPQYYVPPVYRPGAPLTGFGGYGSNYNQAVQRYQTRYQTQPLAVRNRQTRLRSTGRLRSPASSTVRRNPGSSFGNRSTGSGFGSSNLRRSDRSGSSQFRRGSGSFGSGRSTGSRRSFGSGRRR</sequence>
<evidence type="ECO:0000313" key="3">
    <source>
        <dbReference type="EMBL" id="CAA9574391.1"/>
    </source>
</evidence>